<reference evidence="3 4" key="1">
    <citation type="journal article" date="2019" name="Int. J. Syst. Evol. Microbiol.">
        <title>The Global Catalogue of Microorganisms (GCM) 10K type strain sequencing project: providing services to taxonomists for standard genome sequencing and annotation.</title>
        <authorList>
            <consortium name="The Broad Institute Genomics Platform"/>
            <consortium name="The Broad Institute Genome Sequencing Center for Infectious Disease"/>
            <person name="Wu L."/>
            <person name="Ma J."/>
        </authorList>
    </citation>
    <scope>NUCLEOTIDE SEQUENCE [LARGE SCALE GENOMIC DNA]</scope>
    <source>
        <strain evidence="3 4">JCM 15575</strain>
    </source>
</reference>
<feature type="domain" description="SAF" evidence="2">
    <location>
        <begin position="45"/>
        <end position="107"/>
    </location>
</feature>
<evidence type="ECO:0000313" key="4">
    <source>
        <dbReference type="Proteomes" id="UP001500596"/>
    </source>
</evidence>
<sequence>MTIADAPRPRPRAFWGDIRFFLGIVLVIASVAGVWFVISAARQTAPVFAAGRTIVPGEVVSASDLRVVDVALGQVGDAYLQPEALTDGLVATRTIPSGELVPQSAVGAAAESRTTSVVLRSAVDVPASVEAGSVVEVWAAPLVEPGTYDVPRILVADATVVSVTRDDSMIGGGSAALELVIPRADVAAALEAMADQSALSVIPSDGSSR</sequence>
<dbReference type="Proteomes" id="UP001500596">
    <property type="component" value="Unassembled WGS sequence"/>
</dbReference>
<keyword evidence="3" id="KW-0969">Cilium</keyword>
<dbReference type="EMBL" id="BAAAPK010000001">
    <property type="protein sequence ID" value="GAA1668882.1"/>
    <property type="molecule type" value="Genomic_DNA"/>
</dbReference>
<keyword evidence="1" id="KW-0472">Membrane</keyword>
<dbReference type="CDD" id="cd11614">
    <property type="entry name" value="SAF_CpaB_FlgA_like"/>
    <property type="match status" value="1"/>
</dbReference>
<evidence type="ECO:0000259" key="2">
    <source>
        <dbReference type="SMART" id="SM00858"/>
    </source>
</evidence>
<name>A0ABN2GC54_9MICO</name>
<proteinExistence type="predicted"/>
<keyword evidence="3" id="KW-0282">Flagellum</keyword>
<evidence type="ECO:0000256" key="1">
    <source>
        <dbReference type="SAM" id="Phobius"/>
    </source>
</evidence>
<dbReference type="RefSeq" id="WP_344052480.1">
    <property type="nucleotide sequence ID" value="NZ_BAAAPK010000001.1"/>
</dbReference>
<keyword evidence="3" id="KW-0966">Cell projection</keyword>
<gene>
    <name evidence="3" type="ORF">GCM10009807_11280</name>
</gene>
<accession>A0ABN2GC54</accession>
<protein>
    <submittedName>
        <fullName evidence="3">Flagellar protein FlgA</fullName>
    </submittedName>
</protein>
<comment type="caution">
    <text evidence="3">The sequence shown here is derived from an EMBL/GenBank/DDBJ whole genome shotgun (WGS) entry which is preliminary data.</text>
</comment>
<organism evidence="3 4">
    <name type="scientific">Microbacterium lacus</name>
    <dbReference type="NCBI Taxonomy" id="415217"/>
    <lineage>
        <taxon>Bacteria</taxon>
        <taxon>Bacillati</taxon>
        <taxon>Actinomycetota</taxon>
        <taxon>Actinomycetes</taxon>
        <taxon>Micrococcales</taxon>
        <taxon>Microbacteriaceae</taxon>
        <taxon>Microbacterium</taxon>
    </lineage>
</organism>
<feature type="transmembrane region" description="Helical" evidence="1">
    <location>
        <begin position="20"/>
        <end position="38"/>
    </location>
</feature>
<keyword evidence="4" id="KW-1185">Reference proteome</keyword>
<keyword evidence="1" id="KW-0812">Transmembrane</keyword>
<dbReference type="SMART" id="SM00858">
    <property type="entry name" value="SAF"/>
    <property type="match status" value="1"/>
</dbReference>
<dbReference type="Pfam" id="PF08666">
    <property type="entry name" value="SAF"/>
    <property type="match status" value="1"/>
</dbReference>
<dbReference type="InterPro" id="IPR013974">
    <property type="entry name" value="SAF"/>
</dbReference>
<evidence type="ECO:0000313" key="3">
    <source>
        <dbReference type="EMBL" id="GAA1668882.1"/>
    </source>
</evidence>
<keyword evidence="1" id="KW-1133">Transmembrane helix</keyword>